<gene>
    <name evidence="7" type="ORF">JM658_07645</name>
</gene>
<dbReference type="PANTHER" id="PTHR42800">
    <property type="entry name" value="EXOINULINASE INUD (AFU_ORTHOLOGUE AFUA_5G00480)"/>
    <property type="match status" value="1"/>
</dbReference>
<accession>A0ABS9J2N7</accession>
<evidence type="ECO:0000256" key="1">
    <source>
        <dbReference type="ARBA" id="ARBA00009902"/>
    </source>
</evidence>
<dbReference type="InterPro" id="IPR001362">
    <property type="entry name" value="Glyco_hydro_32"/>
</dbReference>
<feature type="domain" description="Glycosyl hydrolase family 32 C-terminal" evidence="6">
    <location>
        <begin position="354"/>
        <end position="507"/>
    </location>
</feature>
<dbReference type="Proteomes" id="UP000829517">
    <property type="component" value="Unassembled WGS sequence"/>
</dbReference>
<dbReference type="GO" id="GO:0016787">
    <property type="term" value="F:hydrolase activity"/>
    <property type="evidence" value="ECO:0007669"/>
    <property type="project" value="UniProtKB-KW"/>
</dbReference>
<comment type="caution">
    <text evidence="7">The sequence shown here is derived from an EMBL/GenBank/DDBJ whole genome shotgun (WGS) entry which is preliminary data.</text>
</comment>
<dbReference type="Pfam" id="PF00251">
    <property type="entry name" value="Glyco_hydro_32N"/>
    <property type="match status" value="1"/>
</dbReference>
<keyword evidence="2 4" id="KW-0378">Hydrolase</keyword>
<evidence type="ECO:0000256" key="4">
    <source>
        <dbReference type="RuleBase" id="RU362110"/>
    </source>
</evidence>
<dbReference type="InterPro" id="IPR023296">
    <property type="entry name" value="Glyco_hydro_beta-prop_sf"/>
</dbReference>
<dbReference type="SUPFAM" id="SSF49899">
    <property type="entry name" value="Concanavalin A-like lectins/glucanases"/>
    <property type="match status" value="1"/>
</dbReference>
<dbReference type="Gene3D" id="2.60.40.1080">
    <property type="match status" value="1"/>
</dbReference>
<dbReference type="Gene3D" id="2.115.10.20">
    <property type="entry name" value="Glycosyl hydrolase domain, family 43"/>
    <property type="match status" value="1"/>
</dbReference>
<comment type="similarity">
    <text evidence="1 4">Belongs to the glycosyl hydrolase 32 family.</text>
</comment>
<protein>
    <submittedName>
        <fullName evidence="7">Glycoside hydrolase family 32 protein</fullName>
    </submittedName>
</protein>
<reference evidence="7 8" key="1">
    <citation type="submission" date="2021-01" db="EMBL/GenBank/DDBJ databases">
        <title>Genome sequencing of Joostella atrarenae M1-2 (= KCTC 23194).</title>
        <authorList>
            <person name="Zakaria M.R."/>
            <person name="Lam M.Q."/>
            <person name="Chong C.S."/>
        </authorList>
    </citation>
    <scope>NUCLEOTIDE SEQUENCE [LARGE SCALE GENOMIC DNA]</scope>
    <source>
        <strain evidence="7 8">M1-2</strain>
    </source>
</reference>
<evidence type="ECO:0000256" key="3">
    <source>
        <dbReference type="ARBA" id="ARBA00023295"/>
    </source>
</evidence>
<dbReference type="EMBL" id="JAETXX010000003">
    <property type="protein sequence ID" value="MCF8714699.1"/>
    <property type="molecule type" value="Genomic_DNA"/>
</dbReference>
<proteinExistence type="inferred from homology"/>
<evidence type="ECO:0000259" key="5">
    <source>
        <dbReference type="Pfam" id="PF00251"/>
    </source>
</evidence>
<keyword evidence="8" id="KW-1185">Reference proteome</keyword>
<dbReference type="SUPFAM" id="SSF75005">
    <property type="entry name" value="Arabinanase/levansucrase/invertase"/>
    <property type="match status" value="1"/>
</dbReference>
<organism evidence="7 8">
    <name type="scientific">Joostella atrarenae</name>
    <dbReference type="NCBI Taxonomy" id="679257"/>
    <lineage>
        <taxon>Bacteria</taxon>
        <taxon>Pseudomonadati</taxon>
        <taxon>Bacteroidota</taxon>
        <taxon>Flavobacteriia</taxon>
        <taxon>Flavobacteriales</taxon>
        <taxon>Flavobacteriaceae</taxon>
        <taxon>Joostella</taxon>
    </lineage>
</organism>
<sequence>MKIINNTILSSLFITTAFSFVFGQDLINHPDLKQYKEDLNTYNNQAYSWTELYRPQFHFTPFKYWQNDPNGLVYYKGKWHFFFQHDIGGNAGLSWGHATSTDLLHWQHLPPAIPQDSLGKIYSGSGVIDWNNTSGFFNDKPGYVAIYTYHQPQNGWQSQAIAYSPDLKHFYKYKGNPVIPELRDIVGQKQDKDFRDPKVFWHEQTQKWIMVVAGGTVRIFSSPNLKDWTFESINEDIRTECPDLFEMAVEGQPDEKYWVMTRSGQWAEIGDFDGHVFTPKFPVQKMNVGPDFLAMQSFSNAPNNRRVANAWCYSWGYAGKWIGLNSRTQSVMLELSLTKNKEGIPILRQLPVKELQNLRGAHWEYNNLVVNNDEIDLDRVKGKELEIIAEFEVGTNVEEVGFTIAKGKGEQGTRVGYSIKNKAFFLDRSKSGWDQVGNMEAVWEIPANLNNRRVKMRVLLDRQLVELFGEEGVKNITAWVLPQPASDGVSAFSKGGTSKLISLDVYEMKSIHPKTKGKIPTRIDIWKEKHLVSGRKYWLSARAYPKNNAKLRWKSSNDSVLRIVKNEGDWVLVEPQKGGEVKLTAGLDENIQGTCNITVLENTFRSNIRFLYDSKGWKHTKHGMTHFGRLSQNHGAIKLRNQKLSVDLRLENSDAVGGLIARTTGKGSNGVVFELRAADNLVVYGQRNVNNSEGVTVLQTVDAKIETNKIFHLELTYLDKEKELQCALDGEEMFRIKNSPVSWDYSFGVTAEGTASFQNFKAVDFK</sequence>
<dbReference type="CDD" id="cd18622">
    <property type="entry name" value="GH32_Inu-like"/>
    <property type="match status" value="1"/>
</dbReference>
<keyword evidence="3 4" id="KW-0326">Glycosidase</keyword>
<dbReference type="InterPro" id="IPR013148">
    <property type="entry name" value="Glyco_hydro_32_N"/>
</dbReference>
<name>A0ABS9J2N7_9FLAO</name>
<dbReference type="Pfam" id="PF08244">
    <property type="entry name" value="Glyco_hydro_32C"/>
    <property type="match status" value="1"/>
</dbReference>
<dbReference type="SMART" id="SM00640">
    <property type="entry name" value="Glyco_32"/>
    <property type="match status" value="1"/>
</dbReference>
<dbReference type="RefSeq" id="WP_236958665.1">
    <property type="nucleotide sequence ID" value="NZ_JAETXX010000003.1"/>
</dbReference>
<evidence type="ECO:0000313" key="8">
    <source>
        <dbReference type="Proteomes" id="UP000829517"/>
    </source>
</evidence>
<evidence type="ECO:0000256" key="2">
    <source>
        <dbReference type="ARBA" id="ARBA00022801"/>
    </source>
</evidence>
<feature type="domain" description="Glycosyl hydrolase family 32 N-terminal" evidence="5">
    <location>
        <begin position="58"/>
        <end position="333"/>
    </location>
</feature>
<dbReference type="Gene3D" id="2.60.120.560">
    <property type="entry name" value="Exo-inulinase, domain 1"/>
    <property type="match status" value="2"/>
</dbReference>
<evidence type="ECO:0000313" key="7">
    <source>
        <dbReference type="EMBL" id="MCF8714699.1"/>
    </source>
</evidence>
<dbReference type="InterPro" id="IPR013320">
    <property type="entry name" value="ConA-like_dom_sf"/>
</dbReference>
<dbReference type="InterPro" id="IPR013189">
    <property type="entry name" value="Glyco_hydro_32_C"/>
</dbReference>
<evidence type="ECO:0000259" key="6">
    <source>
        <dbReference type="Pfam" id="PF08244"/>
    </source>
</evidence>
<dbReference type="PANTHER" id="PTHR42800:SF1">
    <property type="entry name" value="EXOINULINASE INUD (AFU_ORTHOLOGUE AFUA_5G00480)"/>
    <property type="match status" value="1"/>
</dbReference>